<feature type="transmembrane region" description="Helical" evidence="1">
    <location>
        <begin position="197"/>
        <end position="217"/>
    </location>
</feature>
<evidence type="ECO:0000313" key="2">
    <source>
        <dbReference type="EMBL" id="EMN27873.1"/>
    </source>
</evidence>
<dbReference type="AlphaFoldDB" id="M6K843"/>
<sequence>MLHLDMNISNLLCFGASIFVLFLGIYVYILPGRKKVQKHFLYLSGCFSVWILFFVIRQSVSYEYRHYALDWMLIPTIFFPILLDRIISLISNPEHKISKWKIGSISILVIYFLWAAVTCSYSILIDHINFKYISTIHYHILMSYQIGFVSFSISKLVKYIYSYSGVQRVRFTLMAIGVFTILSFAIIFLYILPLLGIFYGPLSAIGVLISVILWAIAVLQYNAFEIKYAMFARQPVPILNRISLSFFLLLFKILDPAEFRKSNFLYKRFLSIRILYTDIQLREKQIWIFSSELKQLLEDMNVL</sequence>
<proteinExistence type="predicted"/>
<accession>M6K843</accession>
<evidence type="ECO:0000313" key="3">
    <source>
        <dbReference type="Proteomes" id="UP000012137"/>
    </source>
</evidence>
<feature type="transmembrane region" description="Helical" evidence="1">
    <location>
        <begin position="102"/>
        <end position="124"/>
    </location>
</feature>
<organism evidence="2 3">
    <name type="scientific">Leptospira interrogans serovar Pyrogenes str. L0374</name>
    <dbReference type="NCBI Taxonomy" id="1049928"/>
    <lineage>
        <taxon>Bacteria</taxon>
        <taxon>Pseudomonadati</taxon>
        <taxon>Spirochaetota</taxon>
        <taxon>Spirochaetia</taxon>
        <taxon>Leptospirales</taxon>
        <taxon>Leptospiraceae</taxon>
        <taxon>Leptospira</taxon>
    </lineage>
</organism>
<feature type="transmembrane region" description="Helical" evidence="1">
    <location>
        <begin position="40"/>
        <end position="60"/>
    </location>
</feature>
<evidence type="ECO:0000256" key="1">
    <source>
        <dbReference type="SAM" id="Phobius"/>
    </source>
</evidence>
<keyword evidence="1" id="KW-0472">Membrane</keyword>
<keyword evidence="1" id="KW-0812">Transmembrane</keyword>
<protein>
    <submittedName>
        <fullName evidence="2">Putative membrane protein</fullName>
    </submittedName>
</protein>
<name>M6K843_LEPIR</name>
<dbReference type="Proteomes" id="UP000012137">
    <property type="component" value="Unassembled WGS sequence"/>
</dbReference>
<feature type="transmembrane region" description="Helical" evidence="1">
    <location>
        <begin position="72"/>
        <end position="90"/>
    </location>
</feature>
<reference evidence="2 3" key="1">
    <citation type="submission" date="2013-01" db="EMBL/GenBank/DDBJ databases">
        <authorList>
            <person name="Harkins D.M."/>
            <person name="Durkin A.S."/>
            <person name="Brinkac L.M."/>
            <person name="Haft D.H."/>
            <person name="Selengut J.D."/>
            <person name="Sanka R."/>
            <person name="DePew J."/>
            <person name="Purushe J."/>
            <person name="Peacock S.J."/>
            <person name="Thaipadungpanit J."/>
            <person name="Wuthiekanun V.W."/>
            <person name="Day N.P."/>
            <person name="Vinetz J.M."/>
            <person name="Sutton G.G."/>
            <person name="Nierman W.C."/>
            <person name="Fouts D.E."/>
        </authorList>
    </citation>
    <scope>NUCLEOTIDE SEQUENCE [LARGE SCALE GENOMIC DNA]</scope>
    <source>
        <strain evidence="2 3">L0374</strain>
    </source>
</reference>
<gene>
    <name evidence="2" type="ORF">LEP1GSC083_1514</name>
</gene>
<dbReference type="EMBL" id="AHMZ02000152">
    <property type="protein sequence ID" value="EMN27873.1"/>
    <property type="molecule type" value="Genomic_DNA"/>
</dbReference>
<feature type="transmembrane region" description="Helical" evidence="1">
    <location>
        <begin position="6"/>
        <end position="28"/>
    </location>
</feature>
<keyword evidence="1" id="KW-1133">Transmembrane helix</keyword>
<feature type="transmembrane region" description="Helical" evidence="1">
    <location>
        <begin position="136"/>
        <end position="157"/>
    </location>
</feature>
<dbReference type="NCBIfam" id="NF047679">
    <property type="entry name" value="LIC10906_fam"/>
    <property type="match status" value="1"/>
</dbReference>
<feature type="transmembrane region" description="Helical" evidence="1">
    <location>
        <begin position="169"/>
        <end position="191"/>
    </location>
</feature>
<comment type="caution">
    <text evidence="2">The sequence shown here is derived from an EMBL/GenBank/DDBJ whole genome shotgun (WGS) entry which is preliminary data.</text>
</comment>